<dbReference type="Gene3D" id="1.20.144.10">
    <property type="entry name" value="Phosphatidic acid phosphatase type 2/haloperoxidase"/>
    <property type="match status" value="1"/>
</dbReference>
<dbReference type="Proteomes" id="UP000636793">
    <property type="component" value="Unassembled WGS sequence"/>
</dbReference>
<feature type="transmembrane region" description="Helical" evidence="2">
    <location>
        <begin position="193"/>
        <end position="214"/>
    </location>
</feature>
<feature type="domain" description="Phosphatidic acid phosphatase type 2/haloperoxidase" evidence="3">
    <location>
        <begin position="137"/>
        <end position="209"/>
    </location>
</feature>
<feature type="transmembrane region" description="Helical" evidence="2">
    <location>
        <begin position="138"/>
        <end position="159"/>
    </location>
</feature>
<dbReference type="RefSeq" id="WP_188839124.1">
    <property type="nucleotide sequence ID" value="NZ_BMHI01000008.1"/>
</dbReference>
<dbReference type="SUPFAM" id="SSF48317">
    <property type="entry name" value="Acid phosphatase/Vanadium-dependent haloperoxidase"/>
    <property type="match status" value="1"/>
</dbReference>
<keyword evidence="2" id="KW-0472">Membrane</keyword>
<evidence type="ECO:0000259" key="3">
    <source>
        <dbReference type="Pfam" id="PF01569"/>
    </source>
</evidence>
<dbReference type="EMBL" id="BMHI01000008">
    <property type="protein sequence ID" value="GGB47200.1"/>
    <property type="molecule type" value="Genomic_DNA"/>
</dbReference>
<feature type="transmembrane region" description="Helical" evidence="2">
    <location>
        <begin position="27"/>
        <end position="51"/>
    </location>
</feature>
<feature type="transmembrane region" description="Helical" evidence="2">
    <location>
        <begin position="106"/>
        <end position="126"/>
    </location>
</feature>
<protein>
    <recommendedName>
        <fullName evidence="3">Phosphatidic acid phosphatase type 2/haloperoxidase domain-containing protein</fullName>
    </recommendedName>
</protein>
<feature type="transmembrane region" description="Helical" evidence="2">
    <location>
        <begin position="259"/>
        <end position="281"/>
    </location>
</feature>
<dbReference type="CDD" id="cd01610">
    <property type="entry name" value="PAP2_like"/>
    <property type="match status" value="1"/>
</dbReference>
<evidence type="ECO:0000313" key="5">
    <source>
        <dbReference type="Proteomes" id="UP000636793"/>
    </source>
</evidence>
<feature type="transmembrane region" description="Helical" evidence="2">
    <location>
        <begin position="166"/>
        <end position="187"/>
    </location>
</feature>
<name>A0A916X197_9MICO</name>
<reference evidence="4" key="2">
    <citation type="submission" date="2020-09" db="EMBL/GenBank/DDBJ databases">
        <authorList>
            <person name="Sun Q."/>
            <person name="Zhou Y."/>
        </authorList>
    </citation>
    <scope>NUCLEOTIDE SEQUENCE</scope>
    <source>
        <strain evidence="4">CGMCC 1.15085</strain>
    </source>
</reference>
<evidence type="ECO:0000256" key="1">
    <source>
        <dbReference type="SAM" id="MobiDB-lite"/>
    </source>
</evidence>
<dbReference type="Pfam" id="PF01569">
    <property type="entry name" value="PAP2"/>
    <property type="match status" value="1"/>
</dbReference>
<keyword evidence="5" id="KW-1185">Reference proteome</keyword>
<feature type="transmembrane region" description="Helical" evidence="2">
    <location>
        <begin position="73"/>
        <end position="99"/>
    </location>
</feature>
<keyword evidence="2" id="KW-1133">Transmembrane helix</keyword>
<accession>A0A916X197</accession>
<sequence>MMTAPMTPVRQGGAQEMHPEPRPRRGVAWVHAAVMAACAVVGMAVVVRYAIHSVTGFDHDQRMMLSLGTTPEAWSRILDLLGLVTDVSVAVCLAVCVVVAMLRRRWAVAVSAGVLIAGANITTQVLKYQVLQSVSDRNTLPSGHTTVGLSLALAAVIIASHRWRALVTAGAAALATFVGAGTVAAHWHRPGDVLAAGMVCLGWAAVALAVAGGLQRRSPNARRPGLLAGSSLVGVVLAGVLVVIIGVRPSFGIHDLPLAVVTLGLLGAMFAVVVGWVSVAVDRVVA</sequence>
<evidence type="ECO:0000256" key="2">
    <source>
        <dbReference type="SAM" id="Phobius"/>
    </source>
</evidence>
<dbReference type="AlphaFoldDB" id="A0A916X197"/>
<evidence type="ECO:0000313" key="4">
    <source>
        <dbReference type="EMBL" id="GGB47200.1"/>
    </source>
</evidence>
<gene>
    <name evidence="4" type="ORF">GCM10011492_42960</name>
</gene>
<keyword evidence="2" id="KW-0812">Transmembrane</keyword>
<dbReference type="InterPro" id="IPR036938">
    <property type="entry name" value="PAP2/HPO_sf"/>
</dbReference>
<comment type="caution">
    <text evidence="4">The sequence shown here is derived from an EMBL/GenBank/DDBJ whole genome shotgun (WGS) entry which is preliminary data.</text>
</comment>
<organism evidence="4 5">
    <name type="scientific">Flexivirga endophytica</name>
    <dbReference type="NCBI Taxonomy" id="1849103"/>
    <lineage>
        <taxon>Bacteria</taxon>
        <taxon>Bacillati</taxon>
        <taxon>Actinomycetota</taxon>
        <taxon>Actinomycetes</taxon>
        <taxon>Micrococcales</taxon>
        <taxon>Dermacoccaceae</taxon>
        <taxon>Flexivirga</taxon>
    </lineage>
</organism>
<feature type="transmembrane region" description="Helical" evidence="2">
    <location>
        <begin position="226"/>
        <end position="247"/>
    </location>
</feature>
<feature type="region of interest" description="Disordered" evidence="1">
    <location>
        <begin position="1"/>
        <end position="22"/>
    </location>
</feature>
<reference evidence="4" key="1">
    <citation type="journal article" date="2014" name="Int. J. Syst. Evol. Microbiol.">
        <title>Complete genome sequence of Corynebacterium casei LMG S-19264T (=DSM 44701T), isolated from a smear-ripened cheese.</title>
        <authorList>
            <consortium name="US DOE Joint Genome Institute (JGI-PGF)"/>
            <person name="Walter F."/>
            <person name="Albersmeier A."/>
            <person name="Kalinowski J."/>
            <person name="Ruckert C."/>
        </authorList>
    </citation>
    <scope>NUCLEOTIDE SEQUENCE</scope>
    <source>
        <strain evidence="4">CGMCC 1.15085</strain>
    </source>
</reference>
<proteinExistence type="predicted"/>
<dbReference type="InterPro" id="IPR000326">
    <property type="entry name" value="PAP2/HPO"/>
</dbReference>